<protein>
    <submittedName>
        <fullName evidence="6">Low molecular weight phosphotyrosine protein phosphatase</fullName>
    </submittedName>
</protein>
<evidence type="ECO:0000256" key="2">
    <source>
        <dbReference type="ARBA" id="ARBA00022801"/>
    </source>
</evidence>
<feature type="active site" description="Nucleophile" evidence="4">
    <location>
        <position position="12"/>
    </location>
</feature>
<feature type="active site" evidence="4">
    <location>
        <position position="18"/>
    </location>
</feature>
<dbReference type="RefSeq" id="WP_138088128.1">
    <property type="nucleotide sequence ID" value="NZ_VAUV01000017.1"/>
</dbReference>
<feature type="domain" description="Phosphotyrosine protein phosphatase I" evidence="5">
    <location>
        <begin position="6"/>
        <end position="155"/>
    </location>
</feature>
<dbReference type="InterPro" id="IPR017867">
    <property type="entry name" value="Tyr_phospatase_low_mol_wt"/>
</dbReference>
<evidence type="ECO:0000256" key="1">
    <source>
        <dbReference type="ARBA" id="ARBA00011063"/>
    </source>
</evidence>
<evidence type="ECO:0000313" key="7">
    <source>
        <dbReference type="Proteomes" id="UP000306196"/>
    </source>
</evidence>
<keyword evidence="7" id="KW-1185">Reference proteome</keyword>
<dbReference type="Proteomes" id="UP000306196">
    <property type="component" value="Unassembled WGS sequence"/>
</dbReference>
<accession>A0A5R8KBR1</accession>
<dbReference type="PANTHER" id="PTHR47439">
    <property type="entry name" value="LOW MOLECULAR WEIGHT PHOSPHOTYROSINE PROTEIN PHOSPHATASE-RELATED"/>
    <property type="match status" value="1"/>
</dbReference>
<dbReference type="Pfam" id="PF01451">
    <property type="entry name" value="LMWPc"/>
    <property type="match status" value="1"/>
</dbReference>
<evidence type="ECO:0000256" key="3">
    <source>
        <dbReference type="ARBA" id="ARBA00022912"/>
    </source>
</evidence>
<gene>
    <name evidence="6" type="ORF">FEM03_20280</name>
</gene>
<dbReference type="InterPro" id="IPR023485">
    <property type="entry name" value="Ptyr_pPase"/>
</dbReference>
<keyword evidence="2" id="KW-0378">Hydrolase</keyword>
<dbReference type="FunFam" id="3.40.50.2300:FF:000113">
    <property type="entry name" value="Low molecular weight protein-tyrosine-phosphatase"/>
    <property type="match status" value="1"/>
</dbReference>
<dbReference type="InterPro" id="IPR052995">
    <property type="entry name" value="LMW-PTP"/>
</dbReference>
<dbReference type="SUPFAM" id="SSF52788">
    <property type="entry name" value="Phosphotyrosine protein phosphatases I"/>
    <property type="match status" value="1"/>
</dbReference>
<dbReference type="GO" id="GO:0004725">
    <property type="term" value="F:protein tyrosine phosphatase activity"/>
    <property type="evidence" value="ECO:0007669"/>
    <property type="project" value="InterPro"/>
</dbReference>
<comment type="caution">
    <text evidence="6">The sequence shown here is derived from an EMBL/GenBank/DDBJ whole genome shotgun (WGS) entry which is preliminary data.</text>
</comment>
<dbReference type="SMART" id="SM00226">
    <property type="entry name" value="LMWPc"/>
    <property type="match status" value="1"/>
</dbReference>
<evidence type="ECO:0000259" key="5">
    <source>
        <dbReference type="SMART" id="SM00226"/>
    </source>
</evidence>
<reference evidence="6 7" key="1">
    <citation type="submission" date="2019-05" db="EMBL/GenBank/DDBJ databases">
        <title>Verrucobacter flavum gen. nov., sp. nov. a new member of the family Verrucomicrobiaceae.</title>
        <authorList>
            <person name="Szuroczki S."/>
            <person name="Abbaszade G."/>
            <person name="Szabo A."/>
            <person name="Felfoldi T."/>
            <person name="Schumann P."/>
            <person name="Boka K."/>
            <person name="Keki Z."/>
            <person name="Toumi M."/>
            <person name="Toth E."/>
        </authorList>
    </citation>
    <scope>NUCLEOTIDE SEQUENCE [LARGE SCALE GENOMIC DNA]</scope>
    <source>
        <strain evidence="6 7">MG-N-17</strain>
    </source>
</reference>
<proteinExistence type="inferred from homology"/>
<feature type="active site" description="Proton donor" evidence="4">
    <location>
        <position position="129"/>
    </location>
</feature>
<keyword evidence="3" id="KW-0904">Protein phosphatase</keyword>
<dbReference type="AlphaFoldDB" id="A0A5R8KBR1"/>
<sequence>MTKSNTSILFVCMGNICRSPAAEGVMLHQLEKASLSDQVRIDSAGTFGFHAGNLPDKRMRAAASHRGITLESRAREIQPADLESFDLILVMDRDNLANVRALDPTQIHQEKIRLFCDYCTEHDQKEVPDPYYGGPDGFELVLDLLEDGCTELTRRLQAHQPLR</sequence>
<dbReference type="Gene3D" id="3.40.50.2300">
    <property type="match status" value="1"/>
</dbReference>
<dbReference type="InterPro" id="IPR036196">
    <property type="entry name" value="Ptyr_pPase_sf"/>
</dbReference>
<evidence type="ECO:0000313" key="6">
    <source>
        <dbReference type="EMBL" id="TLD68999.1"/>
    </source>
</evidence>
<dbReference type="EMBL" id="VAUV01000017">
    <property type="protein sequence ID" value="TLD68999.1"/>
    <property type="molecule type" value="Genomic_DNA"/>
</dbReference>
<dbReference type="PANTHER" id="PTHR47439:SF1">
    <property type="entry name" value="ACID PHOSPHATASE"/>
    <property type="match status" value="1"/>
</dbReference>
<dbReference type="CDD" id="cd16343">
    <property type="entry name" value="LMWPTP"/>
    <property type="match status" value="1"/>
</dbReference>
<dbReference type="PRINTS" id="PR00719">
    <property type="entry name" value="LMWPTPASE"/>
</dbReference>
<comment type="similarity">
    <text evidence="1">Belongs to the low molecular weight phosphotyrosine protein phosphatase family.</text>
</comment>
<dbReference type="OrthoDB" id="9784339at2"/>
<name>A0A5R8KBR1_9BACT</name>
<organism evidence="6 7">
    <name type="scientific">Phragmitibacter flavus</name>
    <dbReference type="NCBI Taxonomy" id="2576071"/>
    <lineage>
        <taxon>Bacteria</taxon>
        <taxon>Pseudomonadati</taxon>
        <taxon>Verrucomicrobiota</taxon>
        <taxon>Verrucomicrobiia</taxon>
        <taxon>Verrucomicrobiales</taxon>
        <taxon>Verrucomicrobiaceae</taxon>
        <taxon>Phragmitibacter</taxon>
    </lineage>
</organism>
<evidence type="ECO:0000256" key="4">
    <source>
        <dbReference type="PIRSR" id="PIRSR617867-1"/>
    </source>
</evidence>